<evidence type="ECO:0000256" key="14">
    <source>
        <dbReference type="ARBA" id="ARBA00055615"/>
    </source>
</evidence>
<dbReference type="GO" id="GO:0071013">
    <property type="term" value="C:catalytic step 2 spliceosome"/>
    <property type="evidence" value="ECO:0007669"/>
    <property type="project" value="TreeGrafter"/>
</dbReference>
<dbReference type="PRINTS" id="PR00153">
    <property type="entry name" value="CSAPPISMRASE"/>
</dbReference>
<accession>A0A232LN57</accession>
<feature type="compositionally biased region" description="Polar residues" evidence="19">
    <location>
        <begin position="421"/>
        <end position="432"/>
    </location>
</feature>
<dbReference type="EC" id="5.2.1.8" evidence="5"/>
<feature type="region of interest" description="Disordered" evidence="19">
    <location>
        <begin position="410"/>
        <end position="441"/>
    </location>
</feature>
<evidence type="ECO:0000313" key="21">
    <source>
        <dbReference type="EMBL" id="OXV05576.1"/>
    </source>
</evidence>
<feature type="region of interest" description="Disordered" evidence="19">
    <location>
        <begin position="514"/>
        <end position="552"/>
    </location>
</feature>
<evidence type="ECO:0000313" key="22">
    <source>
        <dbReference type="Proteomes" id="UP000243515"/>
    </source>
</evidence>
<dbReference type="InterPro" id="IPR020892">
    <property type="entry name" value="Cyclophilin-type_PPIase_CS"/>
</dbReference>
<evidence type="ECO:0000256" key="7">
    <source>
        <dbReference type="ARBA" id="ARBA00022664"/>
    </source>
</evidence>
<feature type="compositionally biased region" description="Polar residues" evidence="19">
    <location>
        <begin position="286"/>
        <end position="295"/>
    </location>
</feature>
<dbReference type="AlphaFoldDB" id="A0A232LN57"/>
<gene>
    <name evidence="21" type="ORF">Egran_06656</name>
</gene>
<evidence type="ECO:0000256" key="15">
    <source>
        <dbReference type="ARBA" id="ARBA00067721"/>
    </source>
</evidence>
<keyword evidence="7" id="KW-0507">mRNA processing</keyword>
<feature type="compositionally biased region" description="Pro residues" evidence="19">
    <location>
        <begin position="311"/>
        <end position="328"/>
    </location>
</feature>
<feature type="compositionally biased region" description="Basic and acidic residues" evidence="19">
    <location>
        <begin position="410"/>
        <end position="420"/>
    </location>
</feature>
<dbReference type="FunFam" id="2.40.100.10:FF:000034">
    <property type="entry name" value="Peptidyl-prolyl isomerase CWC27 protein"/>
    <property type="match status" value="1"/>
</dbReference>
<reference evidence="21 22" key="1">
    <citation type="journal article" date="2015" name="Environ. Microbiol.">
        <title>Metagenome sequence of Elaphomyces granulatus from sporocarp tissue reveals Ascomycota ectomycorrhizal fingerprints of genome expansion and a Proteobacteria-rich microbiome.</title>
        <authorList>
            <person name="Quandt C.A."/>
            <person name="Kohler A."/>
            <person name="Hesse C.N."/>
            <person name="Sharpton T.J."/>
            <person name="Martin F."/>
            <person name="Spatafora J.W."/>
        </authorList>
    </citation>
    <scope>NUCLEOTIDE SEQUENCE [LARGE SCALE GENOMIC DNA]</scope>
    <source>
        <strain evidence="21 22">OSC145934</strain>
    </source>
</reference>
<evidence type="ECO:0000256" key="4">
    <source>
        <dbReference type="ARBA" id="ARBA00011524"/>
    </source>
</evidence>
<evidence type="ECO:0000256" key="1">
    <source>
        <dbReference type="ARBA" id="ARBA00000971"/>
    </source>
</evidence>
<comment type="caution">
    <text evidence="21">The sequence shown here is derived from an EMBL/GenBank/DDBJ whole genome shotgun (WGS) entry which is preliminary data.</text>
</comment>
<dbReference type="PANTHER" id="PTHR45625:SF6">
    <property type="entry name" value="SPLICEOSOME-ASSOCIATED PROTEIN CWC27 HOMOLOG"/>
    <property type="match status" value="1"/>
</dbReference>
<keyword evidence="12" id="KW-0539">Nucleus</keyword>
<evidence type="ECO:0000256" key="10">
    <source>
        <dbReference type="ARBA" id="ARBA00023187"/>
    </source>
</evidence>
<dbReference type="InterPro" id="IPR029000">
    <property type="entry name" value="Cyclophilin-like_dom_sf"/>
</dbReference>
<organism evidence="21 22">
    <name type="scientific">Elaphomyces granulatus</name>
    <dbReference type="NCBI Taxonomy" id="519963"/>
    <lineage>
        <taxon>Eukaryota</taxon>
        <taxon>Fungi</taxon>
        <taxon>Dikarya</taxon>
        <taxon>Ascomycota</taxon>
        <taxon>Pezizomycotina</taxon>
        <taxon>Eurotiomycetes</taxon>
        <taxon>Eurotiomycetidae</taxon>
        <taxon>Eurotiales</taxon>
        <taxon>Elaphomycetaceae</taxon>
        <taxon>Elaphomyces</taxon>
    </lineage>
</organism>
<comment type="similarity">
    <text evidence="13">Belongs to the cyclophilin-type PPIase family. CWC27 subfamily.</text>
</comment>
<dbReference type="GO" id="GO:0008380">
    <property type="term" value="P:RNA splicing"/>
    <property type="evidence" value="ECO:0007669"/>
    <property type="project" value="UniProtKB-KW"/>
</dbReference>
<evidence type="ECO:0000256" key="13">
    <source>
        <dbReference type="ARBA" id="ARBA00038509"/>
    </source>
</evidence>
<evidence type="ECO:0000256" key="5">
    <source>
        <dbReference type="ARBA" id="ARBA00013194"/>
    </source>
</evidence>
<proteinExistence type="inferred from homology"/>
<sequence>MRHPMSSHYNTEPPPTASVTLVTTVGPLHISLFAKQTPLACKNFVQHCLDGYYVGSPFHRVVRGFIMQGGDPSGSGFGGSSIYEDSEFEYDPEGRDPNEKVVFTDELHSRLRFNRRGMVGMAKSEDGTYGSQFFITLANVERELNSKCTLFGRIEGDGIYNVVKIAEAELIEGTDRPIYPVRITGCEIGELGPFQGKLKKRDKIAVSGTKASEESAIAIKKKKKAKGGKTLLSFGTDDVVEGGLAVKSSKPKFNTRLVSAGDTLDQEPKKQQETRSEQRTRKRQRSPSPSQTFQNHNHRPKTPDPYTQLPLPDPEAPYRSPSPSPSPPLKASALDRTNAEIASLKASMRRNIAPVAIDISKKRSALEAMIPETAICGRKRPLGGNIATGGAEAETLKLLNAFKAKLEGAEAGGDKTEKVSSRSSGQVRVNNGDSRDAEEEDEEAQLCDLHFIANCQSCKPWDNPDPETLDGTYEYISSSDWMTHELRFGKDMLGKDLGWKREHEDADSLVVIDPREREKEIIGNKRNQRARERDRKLDRTDDREWDRVPMRK</sequence>
<dbReference type="OrthoDB" id="442970at2759"/>
<comment type="subunit">
    <text evidence="4">Associated with the spliceosome.</text>
</comment>
<feature type="domain" description="PPIase cyclophilin-type" evidence="20">
    <location>
        <begin position="23"/>
        <end position="188"/>
    </location>
</feature>
<keyword evidence="6" id="KW-0963">Cytoplasm</keyword>
<evidence type="ECO:0000256" key="9">
    <source>
        <dbReference type="ARBA" id="ARBA00023110"/>
    </source>
</evidence>
<dbReference type="Gene3D" id="2.40.100.10">
    <property type="entry name" value="Cyclophilin-like"/>
    <property type="match status" value="1"/>
</dbReference>
<evidence type="ECO:0000256" key="6">
    <source>
        <dbReference type="ARBA" id="ARBA00022490"/>
    </source>
</evidence>
<dbReference type="InterPro" id="IPR002130">
    <property type="entry name" value="Cyclophilin-type_PPIase_dom"/>
</dbReference>
<comment type="catalytic activity">
    <reaction evidence="1">
        <text>[protein]-peptidylproline (omega=180) = [protein]-peptidylproline (omega=0)</text>
        <dbReference type="Rhea" id="RHEA:16237"/>
        <dbReference type="Rhea" id="RHEA-COMP:10747"/>
        <dbReference type="Rhea" id="RHEA-COMP:10748"/>
        <dbReference type="ChEBI" id="CHEBI:83833"/>
        <dbReference type="ChEBI" id="CHEBI:83834"/>
        <dbReference type="EC" id="5.2.1.8"/>
    </reaction>
</comment>
<evidence type="ECO:0000256" key="18">
    <source>
        <dbReference type="ARBA" id="ARBA00083804"/>
    </source>
</evidence>
<dbReference type="PROSITE" id="PS00170">
    <property type="entry name" value="CSA_PPIASE_1"/>
    <property type="match status" value="1"/>
</dbReference>
<dbReference type="GO" id="GO:0003755">
    <property type="term" value="F:peptidyl-prolyl cis-trans isomerase activity"/>
    <property type="evidence" value="ECO:0007669"/>
    <property type="project" value="UniProtKB-KW"/>
</dbReference>
<dbReference type="PANTHER" id="PTHR45625">
    <property type="entry name" value="PEPTIDYL-PROLYL CIS-TRANS ISOMERASE-RELATED"/>
    <property type="match status" value="1"/>
</dbReference>
<dbReference type="Proteomes" id="UP000243515">
    <property type="component" value="Unassembled WGS sequence"/>
</dbReference>
<protein>
    <recommendedName>
        <fullName evidence="16">Peptidyl-prolyl isomerase CWC27</fullName>
        <ecNumber evidence="5">5.2.1.8</ecNumber>
    </recommendedName>
    <alternativeName>
        <fullName evidence="15">Peptidyl-prolyl isomerase cwc27</fullName>
    </alternativeName>
    <alternativeName>
        <fullName evidence="17 18">Rotamase CWC27</fullName>
    </alternativeName>
</protein>
<keyword evidence="22" id="KW-1185">Reference proteome</keyword>
<dbReference type="GO" id="GO:0006397">
    <property type="term" value="P:mRNA processing"/>
    <property type="evidence" value="ECO:0007669"/>
    <property type="project" value="UniProtKB-KW"/>
</dbReference>
<evidence type="ECO:0000256" key="11">
    <source>
        <dbReference type="ARBA" id="ARBA00023235"/>
    </source>
</evidence>
<keyword evidence="8" id="KW-0747">Spliceosome</keyword>
<dbReference type="InterPro" id="IPR044666">
    <property type="entry name" value="Cyclophilin_A-like"/>
</dbReference>
<comment type="subcellular location">
    <subcellularLocation>
        <location evidence="3">Cytoplasm</location>
    </subcellularLocation>
    <subcellularLocation>
        <location evidence="2">Nucleus</location>
    </subcellularLocation>
</comment>
<evidence type="ECO:0000256" key="16">
    <source>
        <dbReference type="ARBA" id="ARBA00071024"/>
    </source>
</evidence>
<evidence type="ECO:0000256" key="17">
    <source>
        <dbReference type="ARBA" id="ARBA00082698"/>
    </source>
</evidence>
<dbReference type="SUPFAM" id="SSF50891">
    <property type="entry name" value="Cyclophilin-like"/>
    <property type="match status" value="1"/>
</dbReference>
<dbReference type="GO" id="GO:0006457">
    <property type="term" value="P:protein folding"/>
    <property type="evidence" value="ECO:0007669"/>
    <property type="project" value="InterPro"/>
</dbReference>
<dbReference type="GO" id="GO:0005737">
    <property type="term" value="C:cytoplasm"/>
    <property type="evidence" value="ECO:0007669"/>
    <property type="project" value="UniProtKB-SubCell"/>
</dbReference>
<dbReference type="EMBL" id="NPHW01006744">
    <property type="protein sequence ID" value="OXV05576.1"/>
    <property type="molecule type" value="Genomic_DNA"/>
</dbReference>
<evidence type="ECO:0000256" key="8">
    <source>
        <dbReference type="ARBA" id="ARBA00022728"/>
    </source>
</evidence>
<dbReference type="PROSITE" id="PS50072">
    <property type="entry name" value="CSA_PPIASE_2"/>
    <property type="match status" value="1"/>
</dbReference>
<dbReference type="Pfam" id="PF00160">
    <property type="entry name" value="Pro_isomerase"/>
    <property type="match status" value="1"/>
</dbReference>
<keyword evidence="10" id="KW-0508">mRNA splicing</keyword>
<keyword evidence="9" id="KW-0697">Rotamase</keyword>
<evidence type="ECO:0000256" key="2">
    <source>
        <dbReference type="ARBA" id="ARBA00004123"/>
    </source>
</evidence>
<evidence type="ECO:0000256" key="3">
    <source>
        <dbReference type="ARBA" id="ARBA00004496"/>
    </source>
</evidence>
<feature type="compositionally biased region" description="Basic and acidic residues" evidence="19">
    <location>
        <begin position="266"/>
        <end position="279"/>
    </location>
</feature>
<feature type="region of interest" description="Disordered" evidence="19">
    <location>
        <begin position="256"/>
        <end position="333"/>
    </location>
</feature>
<name>A0A232LN57_9EURO</name>
<evidence type="ECO:0000256" key="19">
    <source>
        <dbReference type="SAM" id="MobiDB-lite"/>
    </source>
</evidence>
<comment type="function">
    <text evidence="14">PPIases accelerate the folding of proteins. It catalyzes the cis-trans isomerization of proline imidic peptide bonds in oligopeptides. Involved in pre-mRNA splicing.</text>
</comment>
<evidence type="ECO:0000256" key="12">
    <source>
        <dbReference type="ARBA" id="ARBA00023242"/>
    </source>
</evidence>
<keyword evidence="11" id="KW-0413">Isomerase</keyword>
<evidence type="ECO:0000259" key="20">
    <source>
        <dbReference type="PROSITE" id="PS50072"/>
    </source>
</evidence>